<dbReference type="FunFam" id="1.10.630.10:FF:000040">
    <property type="entry name" value="Bifunctional cytochrome P450/NADPH--P450 reductase"/>
    <property type="match status" value="1"/>
</dbReference>
<dbReference type="Gene3D" id="2.40.30.10">
    <property type="entry name" value="Translation factors"/>
    <property type="match status" value="1"/>
</dbReference>
<evidence type="ECO:0000256" key="7">
    <source>
        <dbReference type="ARBA" id="ARBA00022723"/>
    </source>
</evidence>
<keyword evidence="10 15" id="KW-0249">Electron transport</keyword>
<dbReference type="InterPro" id="IPR017927">
    <property type="entry name" value="FAD-bd_FR_type"/>
</dbReference>
<dbReference type="SUPFAM" id="SSF63380">
    <property type="entry name" value="Riboflavin synthase domain-like"/>
    <property type="match status" value="1"/>
</dbReference>
<evidence type="ECO:0000256" key="10">
    <source>
        <dbReference type="ARBA" id="ARBA00022982"/>
    </source>
</evidence>
<organism evidence="19 20">
    <name type="scientific">Pseudocercospora fuligena</name>
    <dbReference type="NCBI Taxonomy" id="685502"/>
    <lineage>
        <taxon>Eukaryota</taxon>
        <taxon>Fungi</taxon>
        <taxon>Dikarya</taxon>
        <taxon>Ascomycota</taxon>
        <taxon>Pezizomycotina</taxon>
        <taxon>Dothideomycetes</taxon>
        <taxon>Dothideomycetidae</taxon>
        <taxon>Mycosphaerellales</taxon>
        <taxon>Mycosphaerellaceae</taxon>
        <taxon>Pseudocercospora</taxon>
    </lineage>
</organism>
<keyword evidence="7 15" id="KW-0479">Metal-binding</keyword>
<dbReference type="Gene3D" id="3.40.50.80">
    <property type="entry name" value="Nucleotide-binding domain of ferredoxin-NADP reductase (FNR) module"/>
    <property type="match status" value="1"/>
</dbReference>
<protein>
    <recommendedName>
        <fullName evidence="15">Bifunctional cytochrome P450/NADPH--P450 reductase</fullName>
    </recommendedName>
    <domain>
        <recommendedName>
            <fullName evidence="15">Cytochrome P450</fullName>
            <ecNumber evidence="15">1.14.14.1</ecNumber>
        </recommendedName>
    </domain>
    <domain>
        <recommendedName>
            <fullName evidence="15">NADPH--cytochrome P450 reductase</fullName>
            <ecNumber evidence="15">1.6.2.4</ecNumber>
        </recommendedName>
    </domain>
</protein>
<dbReference type="PRINTS" id="PR00371">
    <property type="entry name" value="FPNCR"/>
</dbReference>
<dbReference type="PROSITE" id="PS51384">
    <property type="entry name" value="FAD_FR"/>
    <property type="match status" value="1"/>
</dbReference>
<dbReference type="GO" id="GO:0005506">
    <property type="term" value="F:iron ion binding"/>
    <property type="evidence" value="ECO:0007669"/>
    <property type="project" value="UniProtKB-UniRule"/>
</dbReference>
<dbReference type="Gene3D" id="1.10.630.10">
    <property type="entry name" value="Cytochrome P450"/>
    <property type="match status" value="1"/>
</dbReference>
<dbReference type="PIRSF" id="PIRSF000209">
    <property type="entry name" value="Bifunctional_P450_P450R"/>
    <property type="match status" value="1"/>
</dbReference>
<dbReference type="InterPro" id="IPR001433">
    <property type="entry name" value="OxRdtase_FAD/NAD-bd"/>
</dbReference>
<dbReference type="SUPFAM" id="SSF48264">
    <property type="entry name" value="Cytochrome P450"/>
    <property type="match status" value="1"/>
</dbReference>
<dbReference type="Gene3D" id="3.40.50.360">
    <property type="match status" value="1"/>
</dbReference>
<gene>
    <name evidence="19" type="ORF">HII31_07382</name>
</gene>
<evidence type="ECO:0000256" key="1">
    <source>
        <dbReference type="ARBA" id="ARBA00001971"/>
    </source>
</evidence>
<dbReference type="Pfam" id="PF00175">
    <property type="entry name" value="NAD_binding_1"/>
    <property type="match status" value="1"/>
</dbReference>
<dbReference type="PROSITE" id="PS50902">
    <property type="entry name" value="FLAVODOXIN_LIKE"/>
    <property type="match status" value="1"/>
</dbReference>
<dbReference type="InterPro" id="IPR036396">
    <property type="entry name" value="Cyt_P450_sf"/>
</dbReference>
<feature type="domain" description="Flavodoxin-like" evidence="17">
    <location>
        <begin position="475"/>
        <end position="618"/>
    </location>
</feature>
<keyword evidence="5 15" id="KW-0285">Flavoprotein</keyword>
<dbReference type="Pfam" id="PF00067">
    <property type="entry name" value="p450"/>
    <property type="match status" value="1"/>
</dbReference>
<dbReference type="PROSITE" id="PS00086">
    <property type="entry name" value="CYTOCHROME_P450"/>
    <property type="match status" value="1"/>
</dbReference>
<evidence type="ECO:0000259" key="17">
    <source>
        <dbReference type="PROSITE" id="PS50902"/>
    </source>
</evidence>
<dbReference type="AlphaFoldDB" id="A0A8H6RI11"/>
<dbReference type="Gene3D" id="1.20.990.10">
    <property type="entry name" value="NADPH-cytochrome p450 Reductase, Chain A, domain 3"/>
    <property type="match status" value="1"/>
</dbReference>
<dbReference type="InterPro" id="IPR017938">
    <property type="entry name" value="Riboflavin_synthase-like_b-brl"/>
</dbReference>
<dbReference type="InterPro" id="IPR001094">
    <property type="entry name" value="Flavdoxin-like"/>
</dbReference>
<evidence type="ECO:0000256" key="14">
    <source>
        <dbReference type="ARBA" id="ARBA00049342"/>
    </source>
</evidence>
<evidence type="ECO:0000256" key="8">
    <source>
        <dbReference type="ARBA" id="ARBA00022827"/>
    </source>
</evidence>
<comment type="similarity">
    <text evidence="2 15">In the N-terminal section; belongs to the cytochrome P450 family.</text>
</comment>
<evidence type="ECO:0000256" key="15">
    <source>
        <dbReference type="PIRNR" id="PIRNR000209"/>
    </source>
</evidence>
<evidence type="ECO:0000256" key="6">
    <source>
        <dbReference type="ARBA" id="ARBA00022643"/>
    </source>
</evidence>
<dbReference type="SUPFAM" id="SSF52343">
    <property type="entry name" value="Ferredoxin reductase-like, C-terminal NADP-linked domain"/>
    <property type="match status" value="1"/>
</dbReference>
<keyword evidence="12 15" id="KW-0408">Iron</keyword>
<dbReference type="InterPro" id="IPR029039">
    <property type="entry name" value="Flavoprotein-like_sf"/>
</dbReference>
<dbReference type="Proteomes" id="UP000660729">
    <property type="component" value="Unassembled WGS sequence"/>
</dbReference>
<evidence type="ECO:0000256" key="2">
    <source>
        <dbReference type="ARBA" id="ARBA00010018"/>
    </source>
</evidence>
<dbReference type="GO" id="GO:0003958">
    <property type="term" value="F:NADPH-hemoprotein reductase activity"/>
    <property type="evidence" value="ECO:0007669"/>
    <property type="project" value="UniProtKB-UniRule"/>
</dbReference>
<comment type="caution">
    <text evidence="19">The sequence shown here is derived from an EMBL/GenBank/DDBJ whole genome shotgun (WGS) entry which is preliminary data.</text>
</comment>
<accession>A0A8H6RI11</accession>
<dbReference type="InterPro" id="IPR039261">
    <property type="entry name" value="FNR_nucleotide-bd"/>
</dbReference>
<comment type="cofactor">
    <cofactor evidence="1 15 16">
        <name>heme</name>
        <dbReference type="ChEBI" id="CHEBI:30413"/>
    </cofactor>
</comment>
<reference evidence="19" key="1">
    <citation type="submission" date="2020-04" db="EMBL/GenBank/DDBJ databases">
        <title>Draft genome resource of the tomato pathogen Pseudocercospora fuligena.</title>
        <authorList>
            <person name="Zaccaron A."/>
        </authorList>
    </citation>
    <scope>NUCLEOTIDE SEQUENCE</scope>
    <source>
        <strain evidence="19">PF001</strain>
    </source>
</reference>
<dbReference type="InterPro" id="IPR017972">
    <property type="entry name" value="Cyt_P450_CS"/>
</dbReference>
<dbReference type="PRINTS" id="PR00369">
    <property type="entry name" value="FLAVODOXIN"/>
</dbReference>
<dbReference type="InterPro" id="IPR008254">
    <property type="entry name" value="Flavodoxin/NO_synth"/>
</dbReference>
<keyword evidence="8 15" id="KW-0274">FAD</keyword>
<evidence type="ECO:0000256" key="16">
    <source>
        <dbReference type="PIRSR" id="PIRSR000209-1"/>
    </source>
</evidence>
<keyword evidence="9 15" id="KW-0521">NADP</keyword>
<keyword evidence="11 15" id="KW-0560">Oxidoreductase</keyword>
<dbReference type="InterPro" id="IPR003097">
    <property type="entry name" value="CysJ-like_FAD-binding"/>
</dbReference>
<dbReference type="GO" id="GO:0070330">
    <property type="term" value="F:aromatase activity"/>
    <property type="evidence" value="ECO:0007669"/>
    <property type="project" value="UniProtKB-UniRule"/>
</dbReference>
<keyword evidence="4 15" id="KW-0349">Heme</keyword>
<dbReference type="InterPro" id="IPR023173">
    <property type="entry name" value="NADPH_Cyt_P450_Rdtase_alpha"/>
</dbReference>
<evidence type="ECO:0000256" key="13">
    <source>
        <dbReference type="ARBA" id="ARBA00023033"/>
    </source>
</evidence>
<sequence>MSKTPRDNIPSPPGLPIVGNLLDIQDEVPIRGLENIADTYGGMFKLNITGRERLFAANVALLDEETMDWQLAHRILIPAFGPLAIQAMFDEMHDIASQLVLKWARLGPSYSIPVTSDFTRLTLDTIALCAMDYRFNSFYQDELHPFVQAMNTSLAFSSDRTKLGSIVKRLLPWDKSTQKLATDRQYMTSVSKELVELRRNNPTNKRDLLNAMVLGKDPKTGEKMSDSLIASNMTTFLIAGHETTSGLLSFAFLFLLQNPDAYFKAQQEVDRVVGRGKIEVKHLQELKYIDAVFRETLRLCPTAPAFTRSIRKDNPKDTEELLGGKYAINRDDKVLCLLSKCQRDPEVYGVDANDFKPERMLGDTFNKLPKSAWKPFGTGLRACIGRAFAWQEAQLAMAMILQNFNLTLDDPGYQMRIKQTLTIKPEGLYMCATLRDGISAATLQTALTSSPDAVSSAVEDTISRTDSGMEDAKPMTILYGSNTGTCTALAQKLSLESRRHGFDARVMELNDAVDAIPRDGQPVILITASYEGQPTDNAAQFVKWLEVMPAVESRLQGANFAVFGCGHRDWTSTVHRIPKLIDELFKKHGAKQIVDAGFADAAAGDIFSQFEDWADHAFWPSVSPSSQAAQEAPELEMDVATRERSTYLRQDVRKGIVKSSYCLTADGEPEKRHLEIKLPDNMTYEAGDYLAILPLNPQQTVMRVMKHFKISAFATTTIKPGAATFLPTGVPLSIVELLKGFVELSLPAMKRDLQACIASASDSTEKEALRALQSESAFRELNDSHVSLLDLLERYTSIGLGFNTFIAMLQPLKPRLYSISSSPLVDATSCTVTYGVIDEDAKSGNGRYVGVTGSYLSGLATGDEILVSVRATNKYFHLPAEVSQTPVLMFGAGTGIAPFRGFIQERAQQIAAGRVLAPAIMYMGCRSSSSDRLYADEMDKWVKLGAVDIRYAFSQESHASEGCKYIQDRVWKEREDVIRLWRAGAKVFVCGGPAVSEGLSDVSQKLLLESMKSRGQEMSDKEAEQWFQERRNVRYVVDVFA</sequence>
<keyword evidence="6 15" id="KW-0288">FMN</keyword>
<evidence type="ECO:0000256" key="4">
    <source>
        <dbReference type="ARBA" id="ARBA00022617"/>
    </source>
</evidence>
<dbReference type="GO" id="GO:0020037">
    <property type="term" value="F:heme binding"/>
    <property type="evidence" value="ECO:0007669"/>
    <property type="project" value="UniProtKB-UniRule"/>
</dbReference>
<comment type="catalytic activity">
    <reaction evidence="15">
        <text>an organic molecule + reduced [NADPH--hemoprotein reductase] + O2 = an alcohol + oxidized [NADPH--hemoprotein reductase] + H2O + H(+)</text>
        <dbReference type="Rhea" id="RHEA:17149"/>
        <dbReference type="Rhea" id="RHEA-COMP:11964"/>
        <dbReference type="Rhea" id="RHEA-COMP:11965"/>
        <dbReference type="ChEBI" id="CHEBI:15377"/>
        <dbReference type="ChEBI" id="CHEBI:15378"/>
        <dbReference type="ChEBI" id="CHEBI:15379"/>
        <dbReference type="ChEBI" id="CHEBI:30879"/>
        <dbReference type="ChEBI" id="CHEBI:57618"/>
        <dbReference type="ChEBI" id="CHEBI:58210"/>
        <dbReference type="ChEBI" id="CHEBI:142491"/>
        <dbReference type="EC" id="1.14.14.1"/>
    </reaction>
</comment>
<dbReference type="GO" id="GO:0010181">
    <property type="term" value="F:FMN binding"/>
    <property type="evidence" value="ECO:0007669"/>
    <property type="project" value="UniProtKB-UniRule"/>
</dbReference>
<dbReference type="InterPro" id="IPR001128">
    <property type="entry name" value="Cyt_P450"/>
</dbReference>
<dbReference type="CDD" id="cd11068">
    <property type="entry name" value="CYP120A1"/>
    <property type="match status" value="1"/>
</dbReference>
<dbReference type="PANTHER" id="PTHR19384">
    <property type="entry name" value="NITRIC OXIDE SYNTHASE-RELATED"/>
    <property type="match status" value="1"/>
</dbReference>
<evidence type="ECO:0000256" key="3">
    <source>
        <dbReference type="ARBA" id="ARBA00022448"/>
    </source>
</evidence>
<dbReference type="GO" id="GO:0050660">
    <property type="term" value="F:flavin adenine dinucleotide binding"/>
    <property type="evidence" value="ECO:0007669"/>
    <property type="project" value="TreeGrafter"/>
</dbReference>
<dbReference type="CDD" id="cd06206">
    <property type="entry name" value="bifunctional_CYPOR"/>
    <property type="match status" value="1"/>
</dbReference>
<feature type="binding site" description="axial binding residue" evidence="16">
    <location>
        <position position="383"/>
    </location>
    <ligand>
        <name>heme</name>
        <dbReference type="ChEBI" id="CHEBI:30413"/>
    </ligand>
    <ligandPart>
        <name>Fe</name>
        <dbReference type="ChEBI" id="CHEBI:18248"/>
    </ligandPart>
</feature>
<comment type="cofactor">
    <cofactor evidence="15">
        <name>FAD</name>
        <dbReference type="ChEBI" id="CHEBI:57692"/>
    </cofactor>
    <cofactor evidence="15">
        <name>FMN</name>
        <dbReference type="ChEBI" id="CHEBI:58210"/>
    </cofactor>
</comment>
<comment type="catalytic activity">
    <reaction evidence="14 15">
        <text>2 oxidized [cytochrome P450] + NADPH = 2 reduced [cytochrome P450] + NADP(+) + H(+)</text>
        <dbReference type="Rhea" id="RHEA:24040"/>
        <dbReference type="Rhea" id="RHEA-COMP:14627"/>
        <dbReference type="Rhea" id="RHEA-COMP:14628"/>
        <dbReference type="ChEBI" id="CHEBI:15378"/>
        <dbReference type="ChEBI" id="CHEBI:55376"/>
        <dbReference type="ChEBI" id="CHEBI:57783"/>
        <dbReference type="ChEBI" id="CHEBI:58349"/>
        <dbReference type="ChEBI" id="CHEBI:60344"/>
        <dbReference type="EC" id="1.6.2.4"/>
    </reaction>
</comment>
<name>A0A8H6RI11_9PEZI</name>
<evidence type="ECO:0000313" key="20">
    <source>
        <dbReference type="Proteomes" id="UP000660729"/>
    </source>
</evidence>
<dbReference type="EC" id="1.6.2.4" evidence="15"/>
<proteinExistence type="inferred from homology"/>
<evidence type="ECO:0000313" key="19">
    <source>
        <dbReference type="EMBL" id="KAF7191359.1"/>
    </source>
</evidence>
<dbReference type="PANTHER" id="PTHR19384:SF127">
    <property type="entry name" value="BIFUNCTIONAL CYTOCHROME P450_NADPH--P450 REDUCTASE"/>
    <property type="match status" value="1"/>
</dbReference>
<evidence type="ECO:0000256" key="9">
    <source>
        <dbReference type="ARBA" id="ARBA00022857"/>
    </source>
</evidence>
<evidence type="ECO:0000259" key="18">
    <source>
        <dbReference type="PROSITE" id="PS51384"/>
    </source>
</evidence>
<dbReference type="InterPro" id="IPR023206">
    <property type="entry name" value="Bifunctional_P450_P450_red"/>
</dbReference>
<feature type="domain" description="FAD-binding FR-type" evidence="18">
    <location>
        <begin position="650"/>
        <end position="879"/>
    </location>
</feature>
<evidence type="ECO:0000256" key="12">
    <source>
        <dbReference type="ARBA" id="ARBA00023004"/>
    </source>
</evidence>
<dbReference type="InterPro" id="IPR001709">
    <property type="entry name" value="Flavoprot_Pyr_Nucl_cyt_Rdtase"/>
</dbReference>
<evidence type="ECO:0000256" key="5">
    <source>
        <dbReference type="ARBA" id="ARBA00022630"/>
    </source>
</evidence>
<keyword evidence="20" id="KW-1185">Reference proteome</keyword>
<dbReference type="EC" id="1.14.14.1" evidence="15"/>
<keyword evidence="13 15" id="KW-0503">Monooxygenase</keyword>
<keyword evidence="3 15" id="KW-0813">Transport</keyword>
<dbReference type="GO" id="GO:0005829">
    <property type="term" value="C:cytosol"/>
    <property type="evidence" value="ECO:0007669"/>
    <property type="project" value="TreeGrafter"/>
</dbReference>
<dbReference type="OrthoDB" id="1470350at2759"/>
<dbReference type="SUPFAM" id="SSF52218">
    <property type="entry name" value="Flavoproteins"/>
    <property type="match status" value="1"/>
</dbReference>
<dbReference type="Pfam" id="PF00258">
    <property type="entry name" value="Flavodoxin_1"/>
    <property type="match status" value="1"/>
</dbReference>
<dbReference type="Pfam" id="PF00667">
    <property type="entry name" value="FAD_binding_1"/>
    <property type="match status" value="1"/>
</dbReference>
<evidence type="ECO:0000256" key="11">
    <source>
        <dbReference type="ARBA" id="ARBA00023002"/>
    </source>
</evidence>
<dbReference type="EMBL" id="JABCIY010000158">
    <property type="protein sequence ID" value="KAF7191359.1"/>
    <property type="molecule type" value="Genomic_DNA"/>
</dbReference>